<evidence type="ECO:0000256" key="9">
    <source>
        <dbReference type="PROSITE-ProRule" id="PRU00284"/>
    </source>
</evidence>
<dbReference type="KEGG" id="ceu:A7L45_09260"/>
<evidence type="ECO:0000313" key="13">
    <source>
        <dbReference type="EMBL" id="APC40241.1"/>
    </source>
</evidence>
<dbReference type="Gene3D" id="6.10.340.10">
    <property type="match status" value="1"/>
</dbReference>
<dbReference type="PANTHER" id="PTHR32089:SF112">
    <property type="entry name" value="LYSOZYME-LIKE PROTEIN-RELATED"/>
    <property type="match status" value="1"/>
</dbReference>
<evidence type="ECO:0000259" key="11">
    <source>
        <dbReference type="PROSITE" id="PS50111"/>
    </source>
</evidence>
<dbReference type="AlphaFoldDB" id="A0A1J0GFU8"/>
<keyword evidence="7 9" id="KW-0807">Transducer</keyword>
<evidence type="ECO:0000256" key="2">
    <source>
        <dbReference type="ARBA" id="ARBA00022475"/>
    </source>
</evidence>
<dbReference type="InterPro" id="IPR033479">
    <property type="entry name" value="dCache_1"/>
</dbReference>
<dbReference type="EMBL" id="CP015756">
    <property type="protein sequence ID" value="APC40241.1"/>
    <property type="molecule type" value="Genomic_DNA"/>
</dbReference>
<keyword evidence="5 10" id="KW-1133">Transmembrane helix</keyword>
<dbReference type="SUPFAM" id="SSF103190">
    <property type="entry name" value="Sensory domain-like"/>
    <property type="match status" value="1"/>
</dbReference>
<organism evidence="13 14">
    <name type="scientific">Clostridium estertheticum subsp. estertheticum</name>
    <dbReference type="NCBI Taxonomy" id="1552"/>
    <lineage>
        <taxon>Bacteria</taxon>
        <taxon>Bacillati</taxon>
        <taxon>Bacillota</taxon>
        <taxon>Clostridia</taxon>
        <taxon>Eubacteriales</taxon>
        <taxon>Clostridiaceae</taxon>
        <taxon>Clostridium</taxon>
    </lineage>
</organism>
<feature type="transmembrane region" description="Helical" evidence="10">
    <location>
        <begin position="12"/>
        <end position="35"/>
    </location>
</feature>
<dbReference type="PROSITE" id="PS50111">
    <property type="entry name" value="CHEMOTAXIS_TRANSDUC_2"/>
    <property type="match status" value="1"/>
</dbReference>
<dbReference type="SUPFAM" id="SSF58104">
    <property type="entry name" value="Methyl-accepting chemotaxis protein (MCP) signaling domain"/>
    <property type="match status" value="1"/>
</dbReference>
<dbReference type="PANTHER" id="PTHR32089">
    <property type="entry name" value="METHYL-ACCEPTING CHEMOTAXIS PROTEIN MCPB"/>
    <property type="match status" value="1"/>
</dbReference>
<reference evidence="14" key="1">
    <citation type="journal article" date="2016" name="Front. Microbiol.">
        <title>Complete Genome Sequence of Clostridium estertheticum DSM 8809, a Microbe Identified in Spoiled Vacuum Packed Beef.</title>
        <authorList>
            <person name="Yu Z."/>
            <person name="Gunn L."/>
            <person name="Brennan E."/>
            <person name="Reid R."/>
            <person name="Wall P.G."/>
            <person name="Gaora O.P."/>
            <person name="Hurley D."/>
            <person name="Bolton D."/>
            <person name="Fanning S."/>
        </authorList>
    </citation>
    <scope>NUCLEOTIDE SEQUENCE [LARGE SCALE GENOMIC DNA]</scope>
    <source>
        <strain evidence="14">DSM 8809</strain>
    </source>
</reference>
<accession>A0A1J0GFU8</accession>
<evidence type="ECO:0000256" key="3">
    <source>
        <dbReference type="ARBA" id="ARBA00022500"/>
    </source>
</evidence>
<protein>
    <recommendedName>
        <fullName evidence="15">Methyl-accepting chemotaxis protein</fullName>
    </recommendedName>
</protein>
<dbReference type="Proteomes" id="UP000182569">
    <property type="component" value="Chromosome"/>
</dbReference>
<evidence type="ECO:0000256" key="5">
    <source>
        <dbReference type="ARBA" id="ARBA00022989"/>
    </source>
</evidence>
<feature type="transmembrane region" description="Helical" evidence="10">
    <location>
        <begin position="276"/>
        <end position="303"/>
    </location>
</feature>
<dbReference type="OrthoDB" id="9814363at2"/>
<evidence type="ECO:0008006" key="15">
    <source>
        <dbReference type="Google" id="ProtNLM"/>
    </source>
</evidence>
<evidence type="ECO:0000256" key="7">
    <source>
        <dbReference type="ARBA" id="ARBA00023224"/>
    </source>
</evidence>
<dbReference type="STRING" id="1552.A7L45_09260"/>
<keyword evidence="2" id="KW-1003">Cell membrane</keyword>
<keyword evidence="3" id="KW-0145">Chemotaxis</keyword>
<evidence type="ECO:0000313" key="14">
    <source>
        <dbReference type="Proteomes" id="UP000182569"/>
    </source>
</evidence>
<comment type="similarity">
    <text evidence="8">Belongs to the methyl-accepting chemotaxis (MCP) protein family.</text>
</comment>
<comment type="subcellular location">
    <subcellularLocation>
        <location evidence="1">Cell membrane</location>
        <topology evidence="1">Multi-pass membrane protein</topology>
    </subcellularLocation>
</comment>
<name>A0A1J0GFU8_9CLOT</name>
<keyword evidence="4 10" id="KW-0812">Transmembrane</keyword>
<dbReference type="PROSITE" id="PS50885">
    <property type="entry name" value="HAMP"/>
    <property type="match status" value="1"/>
</dbReference>
<dbReference type="Pfam" id="PF02743">
    <property type="entry name" value="dCache_1"/>
    <property type="match status" value="1"/>
</dbReference>
<keyword evidence="6 10" id="KW-0472">Membrane</keyword>
<dbReference type="InterPro" id="IPR029151">
    <property type="entry name" value="Sensor-like_sf"/>
</dbReference>
<sequence>MIKIKTIRGFKFKISIIIVIIIIIPLIISTLIIGVKNSSIMKKSAYTQQMDKANAVEKEIKLTLNDIQSLMTGLVATDEVQSMDFNKLDSICKTFRTQFPMILDFTALDPKGMMFYSSMGKNNLADRSNRDYYKMGMKGESGFSNVLISGTTKKPIIICFTPILKNGKVVGVLAANLSLDVFSDLVTKESYGKSGQVYLVDGSGKAIGHSNKKLADQLTDLTKLSPVAKVIKKQTGQIEYASNDVAKLSTYKFIDKINWGVIVEVNSSEAFNELNLIIMIMLVIIAGALLLSLIIANFLSIYITTPLKNITEKISLASEGHLAKSTLQGNILERKDEFGQISNKFNYMIGSIGDLVREIKNSSGTLLDSSNSLTDITKQTALASEEVAKAIEDIAITATEQAKDTESSVSEISSITQDIEHVSVAASEMKDISNHTVEITTKGRSVVKLLSDKNNENNKANKDVSEVIQRVDESSQKIGVIIETIDNIAKQTNLLALNAAIEAARAGESGRGFAVVADEVRKLAEQSSGATHQIGTLITEVQTNAKFAVTVMENTQIIVEEQNEAVYQTGEQFKDISESFKALMDKMNEISKFSENMTNKKEAIVANITNISAAAEETCAATEEVSAVTAEQLLAINKAESHAEDLKQLVNKLENAVDKFKV</sequence>
<evidence type="ECO:0000256" key="6">
    <source>
        <dbReference type="ARBA" id="ARBA00023136"/>
    </source>
</evidence>
<dbReference type="SMART" id="SM00283">
    <property type="entry name" value="MA"/>
    <property type="match status" value="1"/>
</dbReference>
<feature type="domain" description="Methyl-accepting transducer" evidence="11">
    <location>
        <begin position="376"/>
        <end position="612"/>
    </location>
</feature>
<dbReference type="Pfam" id="PF00015">
    <property type="entry name" value="MCPsignal"/>
    <property type="match status" value="1"/>
</dbReference>
<dbReference type="GO" id="GO:0005886">
    <property type="term" value="C:plasma membrane"/>
    <property type="evidence" value="ECO:0007669"/>
    <property type="project" value="UniProtKB-SubCell"/>
</dbReference>
<dbReference type="CDD" id="cd11386">
    <property type="entry name" value="MCP_signal"/>
    <property type="match status" value="1"/>
</dbReference>
<evidence type="ECO:0000259" key="12">
    <source>
        <dbReference type="PROSITE" id="PS50885"/>
    </source>
</evidence>
<evidence type="ECO:0000256" key="10">
    <source>
        <dbReference type="SAM" id="Phobius"/>
    </source>
</evidence>
<feature type="domain" description="HAMP" evidence="12">
    <location>
        <begin position="301"/>
        <end position="357"/>
    </location>
</feature>
<dbReference type="RefSeq" id="WP_071612532.1">
    <property type="nucleotide sequence ID" value="NZ_CP015756.1"/>
</dbReference>
<dbReference type="CDD" id="cd12912">
    <property type="entry name" value="PDC2_MCP_like"/>
    <property type="match status" value="1"/>
</dbReference>
<dbReference type="InterPro" id="IPR004089">
    <property type="entry name" value="MCPsignal_dom"/>
</dbReference>
<dbReference type="GO" id="GO:0006935">
    <property type="term" value="P:chemotaxis"/>
    <property type="evidence" value="ECO:0007669"/>
    <property type="project" value="UniProtKB-KW"/>
</dbReference>
<dbReference type="CDD" id="cd12914">
    <property type="entry name" value="PDC1_DGC_like"/>
    <property type="match status" value="1"/>
</dbReference>
<dbReference type="InterPro" id="IPR003660">
    <property type="entry name" value="HAMP_dom"/>
</dbReference>
<gene>
    <name evidence="13" type="ORF">A7L45_09260</name>
</gene>
<evidence type="ECO:0000256" key="4">
    <source>
        <dbReference type="ARBA" id="ARBA00022692"/>
    </source>
</evidence>
<evidence type="ECO:0000256" key="1">
    <source>
        <dbReference type="ARBA" id="ARBA00004651"/>
    </source>
</evidence>
<proteinExistence type="inferred from homology"/>
<evidence type="ECO:0000256" key="8">
    <source>
        <dbReference type="ARBA" id="ARBA00029447"/>
    </source>
</evidence>
<dbReference type="Gene3D" id="3.30.450.20">
    <property type="entry name" value="PAS domain"/>
    <property type="match status" value="1"/>
</dbReference>
<keyword evidence="14" id="KW-1185">Reference proteome</keyword>
<dbReference type="Gene3D" id="1.10.287.950">
    <property type="entry name" value="Methyl-accepting chemotaxis protein"/>
    <property type="match status" value="1"/>
</dbReference>
<dbReference type="GO" id="GO:0007165">
    <property type="term" value="P:signal transduction"/>
    <property type="evidence" value="ECO:0007669"/>
    <property type="project" value="UniProtKB-KW"/>
</dbReference>